<gene>
    <name evidence="2" type="primary">Ankrd7_0</name>
    <name evidence="2" type="ORF">ALCTOR_R11451</name>
</gene>
<dbReference type="SUPFAM" id="SSF48403">
    <property type="entry name" value="Ankyrin repeat"/>
    <property type="match status" value="1"/>
</dbReference>
<dbReference type="Proteomes" id="UP000536033">
    <property type="component" value="Unassembled WGS sequence"/>
</dbReference>
<evidence type="ECO:0000313" key="2">
    <source>
        <dbReference type="EMBL" id="NWX72945.1"/>
    </source>
</evidence>
<dbReference type="InterPro" id="IPR050657">
    <property type="entry name" value="Ankyrin_repeat_domain"/>
</dbReference>
<feature type="repeat" description="ANK" evidence="1">
    <location>
        <begin position="101"/>
        <end position="133"/>
    </location>
</feature>
<dbReference type="EMBL" id="VZSD01007331">
    <property type="protein sequence ID" value="NWX72945.1"/>
    <property type="molecule type" value="Genomic_DNA"/>
</dbReference>
<keyword evidence="1" id="KW-0040">ANK repeat</keyword>
<dbReference type="PANTHER" id="PTHR24147">
    <property type="entry name" value="ANKYRIN REPEAT DOMAIN 36-RELATED"/>
    <property type="match status" value="1"/>
</dbReference>
<dbReference type="InterPro" id="IPR036770">
    <property type="entry name" value="Ankyrin_rpt-contain_sf"/>
</dbReference>
<feature type="repeat" description="ANK" evidence="1">
    <location>
        <begin position="68"/>
        <end position="100"/>
    </location>
</feature>
<dbReference type="PROSITE" id="PS50088">
    <property type="entry name" value="ANK_REPEAT"/>
    <property type="match status" value="3"/>
</dbReference>
<feature type="repeat" description="ANK" evidence="1">
    <location>
        <begin position="1"/>
        <end position="31"/>
    </location>
</feature>
<dbReference type="PANTHER" id="PTHR24147:SF53">
    <property type="entry name" value="ANKYRIN REPEAT DOMAIN 26"/>
    <property type="match status" value="1"/>
</dbReference>
<sequence>RTPLHRACVNSHADVVRFLVKENSHLNLTDNLKRSPLMKACGILQCQEEECIAILLEHGADPNLADANSNAAFHLAVPSPNMTIARVLHDHNANIDAQNREGYSPLNLPVSKHHEEMVELLQKKEADGHAQNQCER</sequence>
<evidence type="ECO:0000313" key="3">
    <source>
        <dbReference type="Proteomes" id="UP000536033"/>
    </source>
</evidence>
<feature type="non-terminal residue" evidence="2">
    <location>
        <position position="1"/>
    </location>
</feature>
<reference evidence="2 3" key="1">
    <citation type="submission" date="2019-09" db="EMBL/GenBank/DDBJ databases">
        <title>Bird 10,000 Genomes (B10K) Project - Family phase.</title>
        <authorList>
            <person name="Zhang G."/>
        </authorList>
    </citation>
    <scope>NUCLEOTIDE SEQUENCE [LARGE SCALE GENOMIC DNA]</scope>
    <source>
        <strain evidence="2">OUT-0003</strain>
        <tissue evidence="2">Muscle</tissue>
    </source>
</reference>
<dbReference type="Pfam" id="PF13637">
    <property type="entry name" value="Ank_4"/>
    <property type="match status" value="1"/>
</dbReference>
<evidence type="ECO:0000256" key="1">
    <source>
        <dbReference type="PROSITE-ProRule" id="PRU00023"/>
    </source>
</evidence>
<dbReference type="SMART" id="SM00248">
    <property type="entry name" value="ANK"/>
    <property type="match status" value="4"/>
</dbReference>
<dbReference type="InterPro" id="IPR002110">
    <property type="entry name" value="Ankyrin_rpt"/>
</dbReference>
<dbReference type="AlphaFoldDB" id="A0A7K6YMY1"/>
<keyword evidence="3" id="KW-1185">Reference proteome</keyword>
<name>A0A7K6YMY1_ALCTO</name>
<organism evidence="2 3">
    <name type="scientific">Alca torda</name>
    <name type="common">Razorbill</name>
    <dbReference type="NCBI Taxonomy" id="28689"/>
    <lineage>
        <taxon>Eukaryota</taxon>
        <taxon>Metazoa</taxon>
        <taxon>Chordata</taxon>
        <taxon>Craniata</taxon>
        <taxon>Vertebrata</taxon>
        <taxon>Euteleostomi</taxon>
        <taxon>Archelosauria</taxon>
        <taxon>Archosauria</taxon>
        <taxon>Dinosauria</taxon>
        <taxon>Saurischia</taxon>
        <taxon>Theropoda</taxon>
        <taxon>Coelurosauria</taxon>
        <taxon>Aves</taxon>
        <taxon>Neognathae</taxon>
        <taxon>Neoaves</taxon>
        <taxon>Charadriiformes</taxon>
        <taxon>Alcidae</taxon>
        <taxon>Alca</taxon>
    </lineage>
</organism>
<comment type="caution">
    <text evidence="2">The sequence shown here is derived from an EMBL/GenBank/DDBJ whole genome shotgun (WGS) entry which is preliminary data.</text>
</comment>
<proteinExistence type="predicted"/>
<dbReference type="Pfam" id="PF12796">
    <property type="entry name" value="Ank_2"/>
    <property type="match status" value="1"/>
</dbReference>
<dbReference type="Gene3D" id="1.25.40.20">
    <property type="entry name" value="Ankyrin repeat-containing domain"/>
    <property type="match status" value="1"/>
</dbReference>
<accession>A0A7K6YMY1</accession>
<protein>
    <submittedName>
        <fullName evidence="2">ANKR7 protein</fullName>
    </submittedName>
</protein>
<feature type="non-terminal residue" evidence="2">
    <location>
        <position position="136"/>
    </location>
</feature>
<dbReference type="PROSITE" id="PS50297">
    <property type="entry name" value="ANK_REP_REGION"/>
    <property type="match status" value="1"/>
</dbReference>